<proteinExistence type="predicted"/>
<dbReference type="PIRSF" id="PIRSF029895">
    <property type="entry name" value="SpoIV"/>
    <property type="match status" value="1"/>
</dbReference>
<feature type="transmembrane region" description="Helical" evidence="1">
    <location>
        <begin position="91"/>
        <end position="110"/>
    </location>
</feature>
<dbReference type="Pfam" id="PF06898">
    <property type="entry name" value="YqfD"/>
    <property type="match status" value="1"/>
</dbReference>
<dbReference type="InterPro" id="IPR010690">
    <property type="entry name" value="YqfD"/>
</dbReference>
<sequence>MKYIQGTSLTGYVTILVKGAKPELFFQKCSEQGIAVWDIEKKSENTCSGNVTLQAIPDIKRLKQGTSYQLSFTGRHGFPFLFKKFIRRKQILIALLLSVILLFCLSNIIWEIRITGVPTDIEEKISKQLNEYGIYQGTWTFTLDSPSDIQQNLINDIPELLWIGVEQQGTSFLFEGVEKTVVEEEEVDGPRNLVAAKTGVVEKMYVSKGRPLVQVNDYVEPGDVLVSGELQDAENDDEEADETSDKSDEVVAAEGEITAKTWYETEVTVPLEVNSEQITGNTEKRYHIKIGHTEIPIWGFGDPDFSDVQRERQEKDLYLFKWKLPISLMETTLNEKTYHKTERDKDAAVEAGIKQARKELQLKLGPEAVITSDNVLQETVENGKVKLILYMSVEEDIVKHEPIDQGD</sequence>
<reference evidence="3" key="1">
    <citation type="journal article" date="2019" name="Int. J. Syst. Evol. Microbiol.">
        <title>The Global Catalogue of Microorganisms (GCM) 10K type strain sequencing project: providing services to taxonomists for standard genome sequencing and annotation.</title>
        <authorList>
            <consortium name="The Broad Institute Genomics Platform"/>
            <consortium name="The Broad Institute Genome Sequencing Center for Infectious Disease"/>
            <person name="Wu L."/>
            <person name="Ma J."/>
        </authorList>
    </citation>
    <scope>NUCLEOTIDE SEQUENCE [LARGE SCALE GENOMIC DNA]</scope>
    <source>
        <strain evidence="3">JCM 30234</strain>
    </source>
</reference>
<protein>
    <submittedName>
        <fullName evidence="2">Sporulation protein YqfD</fullName>
    </submittedName>
</protein>
<evidence type="ECO:0000313" key="2">
    <source>
        <dbReference type="EMBL" id="MFC7748063.1"/>
    </source>
</evidence>
<dbReference type="Proteomes" id="UP001596620">
    <property type="component" value="Unassembled WGS sequence"/>
</dbReference>
<name>A0ABW2V1C1_9BACI</name>
<dbReference type="RefSeq" id="WP_382360938.1">
    <property type="nucleotide sequence ID" value="NZ_JBHTGR010000057.1"/>
</dbReference>
<keyword evidence="3" id="KW-1185">Reference proteome</keyword>
<dbReference type="NCBIfam" id="TIGR02876">
    <property type="entry name" value="spore_yqfD"/>
    <property type="match status" value="1"/>
</dbReference>
<dbReference type="EMBL" id="JBHTGR010000057">
    <property type="protein sequence ID" value="MFC7748063.1"/>
    <property type="molecule type" value="Genomic_DNA"/>
</dbReference>
<keyword evidence="1" id="KW-1133">Transmembrane helix</keyword>
<gene>
    <name evidence="2" type="primary">yqfD</name>
    <name evidence="2" type="ORF">ACFQU8_12780</name>
</gene>
<evidence type="ECO:0000256" key="1">
    <source>
        <dbReference type="SAM" id="Phobius"/>
    </source>
</evidence>
<keyword evidence="1" id="KW-0812">Transmembrane</keyword>
<organism evidence="2 3">
    <name type="scientific">Lentibacillus kimchii</name>
    <dbReference type="NCBI Taxonomy" id="1542911"/>
    <lineage>
        <taxon>Bacteria</taxon>
        <taxon>Bacillati</taxon>
        <taxon>Bacillota</taxon>
        <taxon>Bacilli</taxon>
        <taxon>Bacillales</taxon>
        <taxon>Bacillaceae</taxon>
        <taxon>Lentibacillus</taxon>
    </lineage>
</organism>
<comment type="caution">
    <text evidence="2">The sequence shown here is derived from an EMBL/GenBank/DDBJ whole genome shotgun (WGS) entry which is preliminary data.</text>
</comment>
<evidence type="ECO:0000313" key="3">
    <source>
        <dbReference type="Proteomes" id="UP001596620"/>
    </source>
</evidence>
<accession>A0ABW2V1C1</accession>
<keyword evidence="1" id="KW-0472">Membrane</keyword>